<sequence>MPNVRLEVGPDDAVYPNPEIGVGVGEK</sequence>
<dbReference type="EMBL" id="MDYP01000005">
    <property type="protein sequence ID" value="OQE09792.1"/>
    <property type="molecule type" value="Genomic_DNA"/>
</dbReference>
<accession>A0A1V6S6W2</accession>
<evidence type="ECO:0000313" key="1">
    <source>
        <dbReference type="EMBL" id="OQE09792.1"/>
    </source>
</evidence>
<dbReference type="AlphaFoldDB" id="A0A1V6S6W2"/>
<dbReference type="Proteomes" id="UP000191518">
    <property type="component" value="Unassembled WGS sequence"/>
</dbReference>
<reference evidence="2" key="1">
    <citation type="journal article" date="2017" name="Nat. Microbiol.">
        <title>Global analysis of biosynthetic gene clusters reveals vast potential of secondary metabolite production in Penicillium species.</title>
        <authorList>
            <person name="Nielsen J.C."/>
            <person name="Grijseels S."/>
            <person name="Prigent S."/>
            <person name="Ji B."/>
            <person name="Dainat J."/>
            <person name="Nielsen K.F."/>
            <person name="Frisvad J.C."/>
            <person name="Workman M."/>
            <person name="Nielsen J."/>
        </authorList>
    </citation>
    <scope>NUCLEOTIDE SEQUENCE [LARGE SCALE GENOMIC DNA]</scope>
    <source>
        <strain evidence="2">IBT 29486</strain>
    </source>
</reference>
<gene>
    <name evidence="1" type="ORF">PENVUL_c005G02818</name>
</gene>
<comment type="caution">
    <text evidence="1">The sequence shown here is derived from an EMBL/GenBank/DDBJ whole genome shotgun (WGS) entry which is preliminary data.</text>
</comment>
<organism evidence="1 2">
    <name type="scientific">Penicillium vulpinum</name>
    <dbReference type="NCBI Taxonomy" id="29845"/>
    <lineage>
        <taxon>Eukaryota</taxon>
        <taxon>Fungi</taxon>
        <taxon>Dikarya</taxon>
        <taxon>Ascomycota</taxon>
        <taxon>Pezizomycotina</taxon>
        <taxon>Eurotiomycetes</taxon>
        <taxon>Eurotiomycetidae</taxon>
        <taxon>Eurotiales</taxon>
        <taxon>Aspergillaceae</taxon>
        <taxon>Penicillium</taxon>
    </lineage>
</organism>
<name>A0A1V6S6W2_9EURO</name>
<proteinExistence type="predicted"/>
<evidence type="ECO:0000313" key="2">
    <source>
        <dbReference type="Proteomes" id="UP000191518"/>
    </source>
</evidence>
<keyword evidence="2" id="KW-1185">Reference proteome</keyword>
<protein>
    <submittedName>
        <fullName evidence="1">Uncharacterized protein</fullName>
    </submittedName>
</protein>